<dbReference type="Pfam" id="PF01161">
    <property type="entry name" value="PBP"/>
    <property type="match status" value="1"/>
</dbReference>
<evidence type="ECO:0000313" key="3">
    <source>
        <dbReference type="Proteomes" id="UP001154255"/>
    </source>
</evidence>
<dbReference type="Proteomes" id="UP001154255">
    <property type="component" value="Unassembled WGS sequence"/>
</dbReference>
<evidence type="ECO:0000313" key="4">
    <source>
        <dbReference type="Proteomes" id="UP001154259"/>
    </source>
</evidence>
<dbReference type="NCBIfam" id="NF007609">
    <property type="entry name" value="PRK10257.1"/>
    <property type="match status" value="1"/>
</dbReference>
<dbReference type="NCBIfam" id="TIGR00481">
    <property type="entry name" value="YbhB/YbcL family Raf kinase inhibitor-like protein"/>
    <property type="match status" value="1"/>
</dbReference>
<dbReference type="CDD" id="cd00865">
    <property type="entry name" value="PEBP_bact_arch"/>
    <property type="match status" value="1"/>
</dbReference>
<dbReference type="InterPro" id="IPR008914">
    <property type="entry name" value="PEBP"/>
</dbReference>
<dbReference type="PANTHER" id="PTHR30289">
    <property type="entry name" value="UNCHARACTERIZED PROTEIN YBCL-RELATED"/>
    <property type="match status" value="1"/>
</dbReference>
<protein>
    <submittedName>
        <fullName evidence="1 2">Phosphatidylethanolamine-binding protein (PEBP) family (PEBP)</fullName>
    </submittedName>
</protein>
<proteinExistence type="predicted"/>
<dbReference type="Proteomes" id="UP001154259">
    <property type="component" value="Unassembled WGS sequence"/>
</dbReference>
<keyword evidence="4" id="KW-1185">Reference proteome</keyword>
<accession>A0A9W4TNR6</accession>
<sequence length="160" mass="17659">MFKLWSNSYKNGDIMPKAQRFNGMGQDGDNLSPSLFWENAPTGTKSFVITMFDPDAPTGCGWWHWVVANIPTTVTHLDEGASSKGMPEGAIQVRNDFSFYEYGGAAPPPGVKHRYIITIHALDIEKLDITQDVSPAYIGFNTHFHSLGSAQLTCVFGTEK</sequence>
<dbReference type="AlphaFoldDB" id="A0A9W4TNR6"/>
<dbReference type="InterPro" id="IPR036610">
    <property type="entry name" value="PEBP-like_sf"/>
</dbReference>
<dbReference type="InterPro" id="IPR005247">
    <property type="entry name" value="YbhB_YbcL/LppC-like"/>
</dbReference>
<reference evidence="2" key="1">
    <citation type="submission" date="2022-10" db="EMBL/GenBank/DDBJ databases">
        <authorList>
            <person name="Botero Cardona J."/>
        </authorList>
    </citation>
    <scope>NUCLEOTIDE SEQUENCE</scope>
    <source>
        <strain evidence="2">LMG 31819</strain>
        <strain evidence="1">R-53529</strain>
    </source>
</reference>
<name>A0A9W4TNR6_9PROT</name>
<dbReference type="Gene3D" id="3.90.280.10">
    <property type="entry name" value="PEBP-like"/>
    <property type="match status" value="1"/>
</dbReference>
<dbReference type="PANTHER" id="PTHR30289:SF12">
    <property type="entry name" value="UPF0098 PROTEIN YBHB"/>
    <property type="match status" value="1"/>
</dbReference>
<dbReference type="EMBL" id="CAMXCM010000001">
    <property type="protein sequence ID" value="CAI3935537.1"/>
    <property type="molecule type" value="Genomic_DNA"/>
</dbReference>
<comment type="caution">
    <text evidence="2">The sequence shown here is derived from an EMBL/GenBank/DDBJ whole genome shotgun (WGS) entry which is preliminary data.</text>
</comment>
<dbReference type="SUPFAM" id="SSF49777">
    <property type="entry name" value="PEBP-like"/>
    <property type="match status" value="1"/>
</dbReference>
<gene>
    <name evidence="1" type="ORF">R53529_LOCUS188</name>
    <name evidence="2" type="ORF">R53530_LOCUS913</name>
</gene>
<organism evidence="2 3">
    <name type="scientific">Commensalibacter communis</name>
    <dbReference type="NCBI Taxonomy" id="2972786"/>
    <lineage>
        <taxon>Bacteria</taxon>
        <taxon>Pseudomonadati</taxon>
        <taxon>Pseudomonadota</taxon>
        <taxon>Alphaproteobacteria</taxon>
        <taxon>Acetobacterales</taxon>
        <taxon>Acetobacteraceae</taxon>
    </lineage>
</organism>
<dbReference type="RefSeq" id="WP_271788644.1">
    <property type="nucleotide sequence ID" value="NZ_CAMXCJ010000002.1"/>
</dbReference>
<evidence type="ECO:0000313" key="1">
    <source>
        <dbReference type="EMBL" id="CAI3925281.1"/>
    </source>
</evidence>
<dbReference type="EMBL" id="CAMXCS010000001">
    <property type="protein sequence ID" value="CAI3925281.1"/>
    <property type="molecule type" value="Genomic_DNA"/>
</dbReference>
<evidence type="ECO:0000313" key="2">
    <source>
        <dbReference type="EMBL" id="CAI3935537.1"/>
    </source>
</evidence>